<keyword evidence="7" id="KW-0653">Protein transport</keyword>
<dbReference type="GO" id="GO:0005484">
    <property type="term" value="F:SNAP receptor activity"/>
    <property type="evidence" value="ECO:0007669"/>
    <property type="project" value="TreeGrafter"/>
</dbReference>
<dbReference type="GO" id="GO:0031201">
    <property type="term" value="C:SNARE complex"/>
    <property type="evidence" value="ECO:0007669"/>
    <property type="project" value="TreeGrafter"/>
</dbReference>
<evidence type="ECO:0000256" key="7">
    <source>
        <dbReference type="ARBA" id="ARBA00022927"/>
    </source>
</evidence>
<proteinExistence type="inferred from homology"/>
<evidence type="ECO:0000256" key="3">
    <source>
        <dbReference type="ARBA" id="ARBA00022448"/>
    </source>
</evidence>
<keyword evidence="3" id="KW-0813">Transport</keyword>
<feature type="non-terminal residue" evidence="11">
    <location>
        <position position="314"/>
    </location>
</feature>
<comment type="caution">
    <text evidence="11">The sequence shown here is derived from an EMBL/GenBank/DDBJ whole genome shotgun (WGS) entry which is preliminary data.</text>
</comment>
<evidence type="ECO:0008006" key="13">
    <source>
        <dbReference type="Google" id="ProtNLM"/>
    </source>
</evidence>
<feature type="compositionally biased region" description="Acidic residues" evidence="10">
    <location>
        <begin position="110"/>
        <end position="122"/>
    </location>
</feature>
<evidence type="ECO:0000313" key="12">
    <source>
        <dbReference type="Proteomes" id="UP000271337"/>
    </source>
</evidence>
<dbReference type="Proteomes" id="UP000271337">
    <property type="component" value="Unassembled WGS sequence"/>
</dbReference>
<dbReference type="PANTHER" id="PTHR13050">
    <property type="entry name" value="USE1-LIKE PROTEIN"/>
    <property type="match status" value="1"/>
</dbReference>
<evidence type="ECO:0000256" key="8">
    <source>
        <dbReference type="ARBA" id="ARBA00022989"/>
    </source>
</evidence>
<evidence type="ECO:0000256" key="1">
    <source>
        <dbReference type="ARBA" id="ARBA00004163"/>
    </source>
</evidence>
<evidence type="ECO:0000256" key="5">
    <source>
        <dbReference type="ARBA" id="ARBA00022824"/>
    </source>
</evidence>
<dbReference type="GO" id="GO:0006890">
    <property type="term" value="P:retrograde vesicle-mediated transport, Golgi to endoplasmic reticulum"/>
    <property type="evidence" value="ECO:0007669"/>
    <property type="project" value="TreeGrafter"/>
</dbReference>
<evidence type="ECO:0000256" key="2">
    <source>
        <dbReference type="ARBA" id="ARBA00007891"/>
    </source>
</evidence>
<keyword evidence="8" id="KW-1133">Transmembrane helix</keyword>
<evidence type="ECO:0000256" key="6">
    <source>
        <dbReference type="ARBA" id="ARBA00022892"/>
    </source>
</evidence>
<keyword evidence="6" id="KW-0931">ER-Golgi transport</keyword>
<protein>
    <recommendedName>
        <fullName evidence="13">t-SNARE coiled-coil homology domain-containing protein</fullName>
    </recommendedName>
</protein>
<dbReference type="OrthoDB" id="3231855at2759"/>
<keyword evidence="5" id="KW-0256">Endoplasmic reticulum</keyword>
<feature type="region of interest" description="Disordered" evidence="10">
    <location>
        <begin position="135"/>
        <end position="220"/>
    </location>
</feature>
<feature type="compositionally biased region" description="Pro residues" evidence="10">
    <location>
        <begin position="147"/>
        <end position="173"/>
    </location>
</feature>
<dbReference type="AlphaFoldDB" id="A0A3M6YJ37"/>
<dbReference type="Pfam" id="PF09753">
    <property type="entry name" value="Use1"/>
    <property type="match status" value="1"/>
</dbReference>
<comment type="subcellular location">
    <subcellularLocation>
        <location evidence="1">Endoplasmic reticulum membrane</location>
        <topology evidence="1">Single-pass type IV membrane protein</topology>
    </subcellularLocation>
</comment>
<dbReference type="GO" id="GO:0015031">
    <property type="term" value="P:protein transport"/>
    <property type="evidence" value="ECO:0007669"/>
    <property type="project" value="UniProtKB-KW"/>
</dbReference>
<gene>
    <name evidence="11" type="ORF">D0867_10834</name>
</gene>
<organism evidence="11 12">
    <name type="scientific">Hortaea werneckii</name>
    <name type="common">Black yeast</name>
    <name type="synonym">Cladosporium werneckii</name>
    <dbReference type="NCBI Taxonomy" id="91943"/>
    <lineage>
        <taxon>Eukaryota</taxon>
        <taxon>Fungi</taxon>
        <taxon>Dikarya</taxon>
        <taxon>Ascomycota</taxon>
        <taxon>Pezizomycotina</taxon>
        <taxon>Dothideomycetes</taxon>
        <taxon>Dothideomycetidae</taxon>
        <taxon>Mycosphaerellales</taxon>
        <taxon>Teratosphaeriaceae</taxon>
        <taxon>Hortaea</taxon>
    </lineage>
</organism>
<dbReference type="EMBL" id="QWIL01001459">
    <property type="protein sequence ID" value="RMY03034.1"/>
    <property type="molecule type" value="Genomic_DNA"/>
</dbReference>
<reference evidence="11 12" key="1">
    <citation type="journal article" date="2018" name="BMC Genomics">
        <title>Genomic evidence for intraspecific hybridization in a clonal and extremely halotolerant yeast.</title>
        <authorList>
            <person name="Gostincar C."/>
            <person name="Stajich J.E."/>
            <person name="Zupancic J."/>
            <person name="Zalar P."/>
            <person name="Gunde-Cimerman N."/>
        </authorList>
    </citation>
    <scope>NUCLEOTIDE SEQUENCE [LARGE SCALE GENOMIC DNA]</scope>
    <source>
        <strain evidence="11 12">EXF-6669</strain>
    </source>
</reference>
<sequence>MLTSYTFTAKDNMDQNPTFTLNRLLTKLDSTLLQTTDPKLGSSQYERARISANLEHARTLLLTLEKQSATIRSQSQRQQVQTDLQQKRDLVKRLNGKLQDLEQSAHGDDSGIDSDSDDGEETQDLLKQYAPARQDTYGGIDRGESQPPAPQPPSTQPTPQSSPPPPQPQPQPQPELRSRRAPQASDNRAAANTTAREHLFANRSSSSSQQPTQGDQARSDLASHELRISHNRHEQDTLTTSMLSLAQALKHSAQQMGVSIESEKDIMKRAEGGLDKSAQGMEAAERRMGMLRRMSEGQGWWGRVKLYGFIFALW</sequence>
<evidence type="ECO:0000256" key="4">
    <source>
        <dbReference type="ARBA" id="ARBA00022692"/>
    </source>
</evidence>
<keyword evidence="9" id="KW-0472">Membrane</keyword>
<name>A0A3M6YJ37_HORWE</name>
<keyword evidence="4" id="KW-0812">Transmembrane</keyword>
<dbReference type="PANTHER" id="PTHR13050:SF7">
    <property type="entry name" value="VESICLE TRANSPORT PROTEIN USE1"/>
    <property type="match status" value="1"/>
</dbReference>
<evidence type="ECO:0000313" key="11">
    <source>
        <dbReference type="EMBL" id="RMY03034.1"/>
    </source>
</evidence>
<dbReference type="InterPro" id="IPR019150">
    <property type="entry name" value="Vesicle_transport_protein_Use1"/>
</dbReference>
<comment type="similarity">
    <text evidence="2">Belongs to the USE1 family.</text>
</comment>
<feature type="region of interest" description="Disordered" evidence="10">
    <location>
        <begin position="97"/>
        <end position="122"/>
    </location>
</feature>
<dbReference type="GO" id="GO:0005789">
    <property type="term" value="C:endoplasmic reticulum membrane"/>
    <property type="evidence" value="ECO:0007669"/>
    <property type="project" value="UniProtKB-SubCell"/>
</dbReference>
<evidence type="ECO:0000256" key="9">
    <source>
        <dbReference type="ARBA" id="ARBA00023136"/>
    </source>
</evidence>
<accession>A0A3M6YJ37</accession>
<feature type="compositionally biased region" description="Polar residues" evidence="10">
    <location>
        <begin position="202"/>
        <end position="216"/>
    </location>
</feature>
<feature type="compositionally biased region" description="Basic and acidic residues" evidence="10">
    <location>
        <begin position="99"/>
        <end position="109"/>
    </location>
</feature>
<evidence type="ECO:0000256" key="10">
    <source>
        <dbReference type="SAM" id="MobiDB-lite"/>
    </source>
</evidence>
<feature type="compositionally biased region" description="Polar residues" evidence="10">
    <location>
        <begin position="184"/>
        <end position="194"/>
    </location>
</feature>